<evidence type="ECO:0000313" key="5">
    <source>
        <dbReference type="Proteomes" id="UP000095768"/>
    </source>
</evidence>
<reference evidence="2 5" key="1">
    <citation type="submission" date="2016-09" db="EMBL/GenBank/DDBJ databases">
        <authorList>
            <consortium name="Pathogen Informatics"/>
        </authorList>
    </citation>
    <scope>NUCLEOTIDE SEQUENCE [LARGE SCALE GENOMIC DNA]</scope>
    <source>
        <strain evidence="2 5">82B</strain>
    </source>
</reference>
<proteinExistence type="predicted"/>
<dbReference type="Proteomes" id="UP000095412">
    <property type="component" value="Unassembled WGS sequence"/>
</dbReference>
<keyword evidence="4" id="KW-1185">Reference proteome</keyword>
<evidence type="ECO:0000259" key="1">
    <source>
        <dbReference type="SMART" id="SM00932"/>
    </source>
</evidence>
<keyword evidence="2" id="KW-0456">Lyase</keyword>
<dbReference type="OrthoDB" id="2968418at2"/>
<dbReference type="RefSeq" id="WP_069996556.1">
    <property type="nucleotide sequence ID" value="NZ_FMPG01000006.1"/>
</dbReference>
<dbReference type="InterPro" id="IPR036498">
    <property type="entry name" value="Nfu/NifU_N_sf"/>
</dbReference>
<feature type="domain" description="Scaffold protein Nfu/NifU N-terminal" evidence="1">
    <location>
        <begin position="4"/>
        <end position="85"/>
    </location>
</feature>
<gene>
    <name evidence="2" type="primary">cvfC_1</name>
    <name evidence="2" type="ORF">SAMEA2297795_01680</name>
    <name evidence="3" type="ORF">SAMEA2297796_02427</name>
</gene>
<dbReference type="AlphaFoldDB" id="A0A1D4RBV6"/>
<accession>A0A1D4RBV6</accession>
<protein>
    <submittedName>
        <fullName evidence="2">PBS lyase HEAT-like repeat protein</fullName>
    </submittedName>
</protein>
<dbReference type="Gene3D" id="3.30.1370.70">
    <property type="entry name" value="Scaffold protein Nfu/NifU, N-terminal domain"/>
    <property type="match status" value="1"/>
</dbReference>
<dbReference type="InterPro" id="IPR014824">
    <property type="entry name" value="Nfu/NifU_N"/>
</dbReference>
<dbReference type="SUPFAM" id="SSF110836">
    <property type="entry name" value="Hypothetical protein SAV1430"/>
    <property type="match status" value="1"/>
</dbReference>
<dbReference type="GO" id="GO:0016829">
    <property type="term" value="F:lyase activity"/>
    <property type="evidence" value="ECO:0007669"/>
    <property type="project" value="UniProtKB-KW"/>
</dbReference>
<dbReference type="EMBL" id="FMPI01000027">
    <property type="protein sequence ID" value="SCT45044.1"/>
    <property type="molecule type" value="Genomic_DNA"/>
</dbReference>
<reference evidence="3 4" key="2">
    <citation type="submission" date="2016-09" db="EMBL/GenBank/DDBJ databases">
        <authorList>
            <consortium name="Pathogen Informatics"/>
            <person name="Sun Q."/>
            <person name="Inoue M."/>
        </authorList>
    </citation>
    <scope>NUCLEOTIDE SEQUENCE [LARGE SCALE GENOMIC DNA]</scope>
    <source>
        <strain evidence="3 4">82C</strain>
    </source>
</reference>
<dbReference type="Proteomes" id="UP000095768">
    <property type="component" value="Unassembled WGS sequence"/>
</dbReference>
<sequence length="85" mass="9674">MEIKEVTQTPNPNTMKIVLQLSGDDFKPNTYSKVKDDQPDYINEILKIDGIASIFQAMNFISVDKKSDVVWDDLLPKVTDTLNEI</sequence>
<evidence type="ECO:0000313" key="2">
    <source>
        <dbReference type="EMBL" id="SCT05358.1"/>
    </source>
</evidence>
<evidence type="ECO:0000313" key="3">
    <source>
        <dbReference type="EMBL" id="SCT45044.1"/>
    </source>
</evidence>
<dbReference type="Pfam" id="PF08712">
    <property type="entry name" value="Nfu_N"/>
    <property type="match status" value="1"/>
</dbReference>
<organism evidence="2 5">
    <name type="scientific">Staphylococcus caeli</name>
    <dbReference type="NCBI Taxonomy" id="2201815"/>
    <lineage>
        <taxon>Bacteria</taxon>
        <taxon>Bacillati</taxon>
        <taxon>Bacillota</taxon>
        <taxon>Bacilli</taxon>
        <taxon>Bacillales</taxon>
        <taxon>Staphylococcaceae</taxon>
        <taxon>Staphylococcus</taxon>
    </lineage>
</organism>
<dbReference type="EMBL" id="FMPG01000006">
    <property type="protein sequence ID" value="SCT05358.1"/>
    <property type="molecule type" value="Genomic_DNA"/>
</dbReference>
<dbReference type="SMART" id="SM00932">
    <property type="entry name" value="Nfu_N"/>
    <property type="match status" value="1"/>
</dbReference>
<name>A0A1D4RBV6_9STAP</name>
<evidence type="ECO:0000313" key="4">
    <source>
        <dbReference type="Proteomes" id="UP000095412"/>
    </source>
</evidence>